<dbReference type="InterPro" id="IPR000073">
    <property type="entry name" value="AB_hydrolase_1"/>
</dbReference>
<gene>
    <name evidence="2" type="ORF">HD595_007509</name>
</gene>
<sequence length="260" mass="27749">MTSVALGGGRVHYEIAGDGPGLVLLHGTGGDADRVFGNVVDHFTGIRTVVRPNFSGSGDTEDGTAAPSVELLTAQAVAAIRATGGGEPVDLLGFSLGGAIAAAVAAEHPELVRRLVLVGSWAHTTGPRDRFNFSFWRDLYATDLGLYKRFMALQGFAPRVLDGWGHEALAAAQNDVWPAGVDKQIEVCLQVDLRERLSRVVAPTLVVGFTADEMVPIEGSRHLHAGIKDSRLVEIEGEGHMDWFTDPSRIIGLTRDFITA</sequence>
<comment type="caution">
    <text evidence="2">The sequence shown here is derived from an EMBL/GenBank/DDBJ whole genome shotgun (WGS) entry which is preliminary data.</text>
</comment>
<dbReference type="InterPro" id="IPR050471">
    <property type="entry name" value="AB_hydrolase"/>
</dbReference>
<dbReference type="PRINTS" id="PR00111">
    <property type="entry name" value="ABHYDROLASE"/>
</dbReference>
<dbReference type="SUPFAM" id="SSF53474">
    <property type="entry name" value="alpha/beta-Hydrolases"/>
    <property type="match status" value="1"/>
</dbReference>
<feature type="domain" description="AB hydrolase-1" evidence="1">
    <location>
        <begin position="22"/>
        <end position="247"/>
    </location>
</feature>
<dbReference type="Gene3D" id="3.40.50.1820">
    <property type="entry name" value="alpha/beta hydrolase"/>
    <property type="match status" value="1"/>
</dbReference>
<evidence type="ECO:0000259" key="1">
    <source>
        <dbReference type="Pfam" id="PF00561"/>
    </source>
</evidence>
<keyword evidence="3" id="KW-1185">Reference proteome</keyword>
<organism evidence="2 3">
    <name type="scientific">Nonomuraea roseoviolacea subsp. carminata</name>
    <dbReference type="NCBI Taxonomy" id="160689"/>
    <lineage>
        <taxon>Bacteria</taxon>
        <taxon>Bacillati</taxon>
        <taxon>Actinomycetota</taxon>
        <taxon>Actinomycetes</taxon>
        <taxon>Streptosporangiales</taxon>
        <taxon>Streptosporangiaceae</taxon>
        <taxon>Nonomuraea</taxon>
    </lineage>
</organism>
<protein>
    <submittedName>
        <fullName evidence="2">Pimeloyl-ACP methyl ester carboxylesterase</fullName>
    </submittedName>
</protein>
<dbReference type="RefSeq" id="WP_253777643.1">
    <property type="nucleotide sequence ID" value="NZ_BAAAVE010000002.1"/>
</dbReference>
<dbReference type="PANTHER" id="PTHR43433">
    <property type="entry name" value="HYDROLASE, ALPHA/BETA FOLD FAMILY PROTEIN"/>
    <property type="match status" value="1"/>
</dbReference>
<evidence type="ECO:0000313" key="3">
    <source>
        <dbReference type="Proteomes" id="UP001320766"/>
    </source>
</evidence>
<proteinExistence type="predicted"/>
<evidence type="ECO:0000313" key="2">
    <source>
        <dbReference type="EMBL" id="MCP2351387.1"/>
    </source>
</evidence>
<dbReference type="Pfam" id="PF00561">
    <property type="entry name" value="Abhydrolase_1"/>
    <property type="match status" value="1"/>
</dbReference>
<dbReference type="Proteomes" id="UP001320766">
    <property type="component" value="Unassembled WGS sequence"/>
</dbReference>
<accession>A0ABT1KCJ4</accession>
<name>A0ABT1KCJ4_9ACTN</name>
<dbReference type="InterPro" id="IPR029058">
    <property type="entry name" value="AB_hydrolase_fold"/>
</dbReference>
<dbReference type="PANTHER" id="PTHR43433:SF5">
    <property type="entry name" value="AB HYDROLASE-1 DOMAIN-CONTAINING PROTEIN"/>
    <property type="match status" value="1"/>
</dbReference>
<reference evidence="2 3" key="1">
    <citation type="submission" date="2022-06" db="EMBL/GenBank/DDBJ databases">
        <title>Sequencing the genomes of 1000 actinobacteria strains.</title>
        <authorList>
            <person name="Klenk H.-P."/>
        </authorList>
    </citation>
    <scope>NUCLEOTIDE SEQUENCE [LARGE SCALE GENOMIC DNA]</scope>
    <source>
        <strain evidence="2 3">DSM 44170</strain>
    </source>
</reference>
<dbReference type="EMBL" id="JAMZEC010000001">
    <property type="protein sequence ID" value="MCP2351387.1"/>
    <property type="molecule type" value="Genomic_DNA"/>
</dbReference>